<dbReference type="InterPro" id="IPR001846">
    <property type="entry name" value="VWF_type-D"/>
</dbReference>
<organism evidence="4 5">
    <name type="scientific">Nyctibius bracteatus</name>
    <name type="common">Rufous potoo</name>
    <dbReference type="NCBI Taxonomy" id="48426"/>
    <lineage>
        <taxon>Eukaryota</taxon>
        <taxon>Metazoa</taxon>
        <taxon>Chordata</taxon>
        <taxon>Craniata</taxon>
        <taxon>Vertebrata</taxon>
        <taxon>Euteleostomi</taxon>
        <taxon>Archelosauria</taxon>
        <taxon>Archosauria</taxon>
        <taxon>Dinosauria</taxon>
        <taxon>Saurischia</taxon>
        <taxon>Theropoda</taxon>
        <taxon>Coelurosauria</taxon>
        <taxon>Aves</taxon>
        <taxon>Neognathae</taxon>
        <taxon>Neoaves</taxon>
        <taxon>Strisores</taxon>
        <taxon>Caprimulgiformes</taxon>
        <taxon>Nyctibiidae</taxon>
        <taxon>Nyctibius</taxon>
    </lineage>
</organism>
<evidence type="ECO:0000313" key="5">
    <source>
        <dbReference type="Proteomes" id="UP000538472"/>
    </source>
</evidence>
<reference evidence="4 5" key="1">
    <citation type="submission" date="2019-09" db="EMBL/GenBank/DDBJ databases">
        <title>Bird 10,000 Genomes (B10K) Project - Family phase.</title>
        <authorList>
            <person name="Zhang G."/>
        </authorList>
    </citation>
    <scope>NUCLEOTIDE SEQUENCE [LARGE SCALE GENOMIC DNA]</scope>
    <source>
        <strain evidence="4">B10K-CU-031-10</strain>
        <tissue evidence="4">Muscle</tissue>
    </source>
</reference>
<dbReference type="EMBL" id="VWZB01003155">
    <property type="protein sequence ID" value="NXF40877.1"/>
    <property type="molecule type" value="Genomic_DNA"/>
</dbReference>
<name>A0A7K8TEZ7_9AVES</name>
<dbReference type="PANTHER" id="PTHR11339">
    <property type="entry name" value="EXTRACELLULAR MATRIX GLYCOPROTEIN RELATED"/>
    <property type="match status" value="1"/>
</dbReference>
<dbReference type="PANTHER" id="PTHR11339:SF373">
    <property type="entry name" value="VWFD DOMAIN-CONTAINING PROTEIN"/>
    <property type="match status" value="1"/>
</dbReference>
<dbReference type="GO" id="GO:0005615">
    <property type="term" value="C:extracellular space"/>
    <property type="evidence" value="ECO:0007669"/>
    <property type="project" value="TreeGrafter"/>
</dbReference>
<dbReference type="SMART" id="SM00216">
    <property type="entry name" value="VWD"/>
    <property type="match status" value="1"/>
</dbReference>
<feature type="domain" description="VWFD" evidence="3">
    <location>
        <begin position="18"/>
        <end position="161"/>
    </location>
</feature>
<evidence type="ECO:0000259" key="3">
    <source>
        <dbReference type="PROSITE" id="PS51233"/>
    </source>
</evidence>
<evidence type="ECO:0000313" key="4">
    <source>
        <dbReference type="EMBL" id="NXF40877.1"/>
    </source>
</evidence>
<dbReference type="Pfam" id="PF00094">
    <property type="entry name" value="VWD"/>
    <property type="match status" value="1"/>
</dbReference>
<evidence type="ECO:0000256" key="1">
    <source>
        <dbReference type="ARBA" id="ARBA00023157"/>
    </source>
</evidence>
<protein>
    <submittedName>
        <fullName evidence="4">FCGBP protein</fullName>
    </submittedName>
</protein>
<dbReference type="PROSITE" id="PS51233">
    <property type="entry name" value="VWFD"/>
    <property type="match status" value="1"/>
</dbReference>
<comment type="caution">
    <text evidence="4">The sequence shown here is derived from an EMBL/GenBank/DDBJ whole genome shotgun (WGS) entry which is preliminary data.</text>
</comment>
<dbReference type="InterPro" id="IPR050780">
    <property type="entry name" value="Mucin_vWF_Thrombospondin_sf"/>
</dbReference>
<proteinExistence type="predicted"/>
<dbReference type="Proteomes" id="UP000538472">
    <property type="component" value="Unassembled WGS sequence"/>
</dbReference>
<dbReference type="AlphaFoldDB" id="A0A7K8TEZ7"/>
<keyword evidence="1" id="KW-1015">Disulfide bond</keyword>
<feature type="non-terminal residue" evidence="4">
    <location>
        <position position="1"/>
    </location>
</feature>
<accession>A0A7K8TEZ7</accession>
<keyword evidence="5" id="KW-1185">Reference proteome</keyword>
<gene>
    <name evidence="4" type="primary">Fcgbp_0</name>
    <name evidence="4" type="ORF">NYCBRA_R12280</name>
</gene>
<keyword evidence="2" id="KW-0325">Glycoprotein</keyword>
<dbReference type="GO" id="GO:0031012">
    <property type="term" value="C:extracellular matrix"/>
    <property type="evidence" value="ECO:0007669"/>
    <property type="project" value="TreeGrafter"/>
</dbReference>
<feature type="non-terminal residue" evidence="4">
    <location>
        <position position="161"/>
    </location>
</feature>
<sequence length="161" mass="17936">ERCEVVDGQPTCFQGTVSTCWATSEPHYKTFDRKTFNFMGTCTYTLTKICDLDPTLPVFSIEAKNEHRGNQKVSYVGSVTVRVYDITVAVVRSEDGIVRIDDQLVNLPYQHGDRKISIYRGGQEAVIETDFGLIVTYDWQSQVTVSAPSTYASTLCGLCGN</sequence>
<evidence type="ECO:0000256" key="2">
    <source>
        <dbReference type="ARBA" id="ARBA00023180"/>
    </source>
</evidence>